<dbReference type="PANTHER" id="PTHR45718">
    <property type="entry name" value="TRANSCRIPTIONAL ACTIVATOR CUBITUS INTERRUPTUS"/>
    <property type="match status" value="1"/>
</dbReference>
<dbReference type="PANTHER" id="PTHR45718:SF8">
    <property type="entry name" value="GLIS FAMILY ZINC FINGER 2"/>
    <property type="match status" value="1"/>
</dbReference>
<dbReference type="InterPro" id="IPR013087">
    <property type="entry name" value="Znf_C2H2_type"/>
</dbReference>
<accession>A0ABR1CYJ4</accession>
<feature type="domain" description="C2H2-type" evidence="11">
    <location>
        <begin position="569"/>
        <end position="599"/>
    </location>
</feature>
<dbReference type="PROSITE" id="PS50157">
    <property type="entry name" value="ZINC_FINGER_C2H2_2"/>
    <property type="match status" value="4"/>
</dbReference>
<feature type="compositionally biased region" description="Low complexity" evidence="10">
    <location>
        <begin position="234"/>
        <end position="250"/>
    </location>
</feature>
<keyword evidence="5 9" id="KW-0863">Zinc-finger</keyword>
<feature type="compositionally biased region" description="Low complexity" evidence="10">
    <location>
        <begin position="85"/>
        <end position="95"/>
    </location>
</feature>
<evidence type="ECO:0000256" key="3">
    <source>
        <dbReference type="ARBA" id="ARBA00022723"/>
    </source>
</evidence>
<comment type="caution">
    <text evidence="12">The sequence shown here is derived from an EMBL/GenBank/DDBJ whole genome shotgun (WGS) entry which is preliminary data.</text>
</comment>
<dbReference type="InterPro" id="IPR056436">
    <property type="entry name" value="Znf-C2H2_ZIC1-5/GLI1-3-like"/>
</dbReference>
<evidence type="ECO:0000256" key="2">
    <source>
        <dbReference type="ARBA" id="ARBA00010831"/>
    </source>
</evidence>
<dbReference type="SUPFAM" id="SSF57667">
    <property type="entry name" value="beta-beta-alpha zinc fingers"/>
    <property type="match status" value="3"/>
</dbReference>
<feature type="domain" description="C2H2-type" evidence="11">
    <location>
        <begin position="507"/>
        <end position="538"/>
    </location>
</feature>
<dbReference type="SMART" id="SM00355">
    <property type="entry name" value="ZnF_C2H2"/>
    <property type="match status" value="5"/>
</dbReference>
<feature type="domain" description="C2H2-type" evidence="11">
    <location>
        <begin position="539"/>
        <end position="568"/>
    </location>
</feature>
<evidence type="ECO:0000256" key="7">
    <source>
        <dbReference type="ARBA" id="ARBA00023125"/>
    </source>
</evidence>
<keyword evidence="3" id="KW-0479">Metal-binding</keyword>
<feature type="compositionally biased region" description="Basic and acidic residues" evidence="10">
    <location>
        <begin position="864"/>
        <end position="874"/>
    </location>
</feature>
<feature type="region of interest" description="Disordered" evidence="10">
    <location>
        <begin position="629"/>
        <end position="651"/>
    </location>
</feature>
<sequence length="1251" mass="136883">MPEVLGFTATGRVAWFYRGTCVPVNYVSAYLPIDENIRISEMFRNFAFKTVIINMSPKDLTDAQPSNNKMPNSKTTESNIRERPSTSSVSSATSANRIQEEASTSNASNGPPSVSDPRLPIFPFGMYQLFSRNPLMNPFLSSFPLRALSTMAPRDNLVNPALSVNSFLPSGDLTMPWSSRSCPGFFNNVGSGWGAFLNPHLPYTGESSFLPIPQTSTASPNLSGAVETSVNQNASSSSATYGTKSSASSADRVQHTSEPVSQAFIHTAPSNVPFKKRRFFSVQAEVKPNIIKKTVLPQRRPLGMQLPSLHPGTQNVMASISGPLQPTVVSCNAIAGTSRASSEAPCSAQVQDMTKLIPNPCNSKNENSSTSSSTQCTRTSSGSSVGLPPFMVRMDSQCMCRGTIRSTGNPPRYYPSGKKIGRPPGTYKRVDLGSSLGSSSSKIKGTTFNDVLRKEVEETNVSNEVVDVETLTEEKCEWGSCQLIFSTQKALVDHVAECHVNISNRDWVCRWRACDRTEPFRALYMLVVHVRKHTGEKPNECTHPGCNKSYSRLENLKTHMRTHTGEKPYACEIPGCPKAFSNASDRAKHQNRTHSNLKPYVCSIAQCGKSYTDPSSLRKHIKTVHGDEAYERAKKNRPHNTGGRRKKISPIMRSTPLNILQLAAIQQQMSQTDKTKEFGMDTETASSEEQDHIEEESNVNETSTTSPCSEDFNSVNSGGGDDRDRTLSQGSVVSGSGSASVAAPSPAGSSSSCHSGGTGASSASSSSQQHSKGFFIDQILSDVSKATSLADQKRLFHAAFAHPDFRWEMLSNYNLPNIDALISSVREKVQPLMLDRFYTPSPESNVDSDFLPGSLAKKASLRGEPWKKHEKKDMWSTGTISDNTTLSSSSPTNTATYDDDDDLVDDPAPSGTFDDLSCPDSQGGVAVATRHSYHLSGRFSCIREKYKLGMLDMEQFSDEDAVLLSDATYGAETEQLDCAATEESIAPETGLANSSLGMLMTGRCSMASDCSSTLSSQAHYVHGSYTSIDSQILSDANNLEPSALNPDYGHYSQTDMNDEYVPRISPPLVPHFEQSFMPMEHLSETDNTSPVSALVLSTHPRSEQEYSRRHMQALQNIADEGLLLSEPLPPSERLLYRPGMDILNAGILVQAHGHCEPVWYTQGEQYHIFSEAEAIRSAEETAEVFTTDLVESECGTTVLPDDFDGVRDIPDFHLDRDNFIRDYLDEEALSLSMKNLNVVCRDHNPQSPTEN</sequence>
<evidence type="ECO:0000259" key="11">
    <source>
        <dbReference type="PROSITE" id="PS50157"/>
    </source>
</evidence>
<feature type="domain" description="C2H2-type" evidence="11">
    <location>
        <begin position="600"/>
        <end position="630"/>
    </location>
</feature>
<dbReference type="Pfam" id="PF23561">
    <property type="entry name" value="zf-C2H2_15"/>
    <property type="match status" value="1"/>
</dbReference>
<feature type="region of interest" description="Disordered" evidence="10">
    <location>
        <begin position="59"/>
        <end position="114"/>
    </location>
</feature>
<feature type="region of interest" description="Disordered" evidence="10">
    <location>
        <begin position="220"/>
        <end position="257"/>
    </location>
</feature>
<keyword evidence="6" id="KW-0862">Zinc</keyword>
<gene>
    <name evidence="12" type="primary">Necator_chrIII.g10621</name>
    <name evidence="12" type="ORF">RB195_009856</name>
</gene>
<keyword evidence="13" id="KW-1185">Reference proteome</keyword>
<name>A0ABR1CYJ4_NECAM</name>
<comment type="similarity">
    <text evidence="2">Belongs to the GLI C2H2-type zinc-finger protein family.</text>
</comment>
<evidence type="ECO:0000313" key="12">
    <source>
        <dbReference type="EMBL" id="KAK6742241.1"/>
    </source>
</evidence>
<dbReference type="InterPro" id="IPR036236">
    <property type="entry name" value="Znf_C2H2_sf"/>
</dbReference>
<reference evidence="12 13" key="1">
    <citation type="submission" date="2023-08" db="EMBL/GenBank/DDBJ databases">
        <title>A Necator americanus chromosomal reference genome.</title>
        <authorList>
            <person name="Ilik V."/>
            <person name="Petrzelkova K.J."/>
            <person name="Pardy F."/>
            <person name="Fuh T."/>
            <person name="Niatou-Singa F.S."/>
            <person name="Gouil Q."/>
            <person name="Baker L."/>
            <person name="Ritchie M.E."/>
            <person name="Jex A.R."/>
            <person name="Gazzola D."/>
            <person name="Li H."/>
            <person name="Toshio Fujiwara R."/>
            <person name="Zhan B."/>
            <person name="Aroian R.V."/>
            <person name="Pafco B."/>
            <person name="Schwarz E.M."/>
        </authorList>
    </citation>
    <scope>NUCLEOTIDE SEQUENCE [LARGE SCALE GENOMIC DNA]</scope>
    <source>
        <strain evidence="12 13">Aroian</strain>
        <tissue evidence="12">Whole animal</tissue>
    </source>
</reference>
<evidence type="ECO:0000256" key="5">
    <source>
        <dbReference type="ARBA" id="ARBA00022771"/>
    </source>
</evidence>
<feature type="compositionally biased region" description="Low complexity" evidence="10">
    <location>
        <begin position="368"/>
        <end position="384"/>
    </location>
</feature>
<feature type="compositionally biased region" description="Low complexity" evidence="10">
    <location>
        <begin position="879"/>
        <end position="896"/>
    </location>
</feature>
<keyword evidence="8" id="KW-0539">Nucleus</keyword>
<dbReference type="Gene3D" id="3.30.160.60">
    <property type="entry name" value="Classic Zinc Finger"/>
    <property type="match status" value="5"/>
</dbReference>
<feature type="compositionally biased region" description="Polar residues" evidence="10">
    <location>
        <begin position="707"/>
        <end position="716"/>
    </location>
</feature>
<evidence type="ECO:0000256" key="6">
    <source>
        <dbReference type="ARBA" id="ARBA00022833"/>
    </source>
</evidence>
<feature type="compositionally biased region" description="Polar residues" evidence="10">
    <location>
        <begin position="63"/>
        <end position="78"/>
    </location>
</feature>
<keyword evidence="4" id="KW-0677">Repeat</keyword>
<feature type="compositionally biased region" description="Acidic residues" evidence="10">
    <location>
        <begin position="686"/>
        <end position="698"/>
    </location>
</feature>
<dbReference type="Pfam" id="PF00096">
    <property type="entry name" value="zf-C2H2"/>
    <property type="match status" value="2"/>
</dbReference>
<dbReference type="EMBL" id="JAVFWL010000003">
    <property type="protein sequence ID" value="KAK6742241.1"/>
    <property type="molecule type" value="Genomic_DNA"/>
</dbReference>
<evidence type="ECO:0000256" key="9">
    <source>
        <dbReference type="PROSITE-ProRule" id="PRU00042"/>
    </source>
</evidence>
<feature type="region of interest" description="Disordered" evidence="10">
    <location>
        <begin position="668"/>
        <end position="768"/>
    </location>
</feature>
<dbReference type="Proteomes" id="UP001303046">
    <property type="component" value="Unassembled WGS sequence"/>
</dbReference>
<keyword evidence="7" id="KW-0238">DNA-binding</keyword>
<evidence type="ECO:0000313" key="13">
    <source>
        <dbReference type="Proteomes" id="UP001303046"/>
    </source>
</evidence>
<feature type="compositionally biased region" description="Polar residues" evidence="10">
    <location>
        <begin position="220"/>
        <end position="233"/>
    </location>
</feature>
<feature type="compositionally biased region" description="Polar residues" evidence="10">
    <location>
        <begin position="101"/>
        <end position="112"/>
    </location>
</feature>
<evidence type="ECO:0000256" key="10">
    <source>
        <dbReference type="SAM" id="MobiDB-lite"/>
    </source>
</evidence>
<evidence type="ECO:0000256" key="4">
    <source>
        <dbReference type="ARBA" id="ARBA00022737"/>
    </source>
</evidence>
<feature type="compositionally biased region" description="Basic residues" evidence="10">
    <location>
        <begin position="634"/>
        <end position="648"/>
    </location>
</feature>
<dbReference type="PROSITE" id="PS00028">
    <property type="entry name" value="ZINC_FINGER_C2H2_1"/>
    <property type="match status" value="4"/>
</dbReference>
<feature type="region of interest" description="Disordered" evidence="10">
    <location>
        <begin position="357"/>
        <end position="388"/>
    </location>
</feature>
<organism evidence="12 13">
    <name type="scientific">Necator americanus</name>
    <name type="common">Human hookworm</name>
    <dbReference type="NCBI Taxonomy" id="51031"/>
    <lineage>
        <taxon>Eukaryota</taxon>
        <taxon>Metazoa</taxon>
        <taxon>Ecdysozoa</taxon>
        <taxon>Nematoda</taxon>
        <taxon>Chromadorea</taxon>
        <taxon>Rhabditida</taxon>
        <taxon>Rhabditina</taxon>
        <taxon>Rhabditomorpha</taxon>
        <taxon>Strongyloidea</taxon>
        <taxon>Ancylostomatidae</taxon>
        <taxon>Bunostominae</taxon>
        <taxon>Necator</taxon>
    </lineage>
</organism>
<feature type="region of interest" description="Disordered" evidence="10">
    <location>
        <begin position="861"/>
        <end position="919"/>
    </location>
</feature>
<dbReference type="InterPro" id="IPR043359">
    <property type="entry name" value="GLI-like"/>
</dbReference>
<evidence type="ECO:0000256" key="8">
    <source>
        <dbReference type="ARBA" id="ARBA00023242"/>
    </source>
</evidence>
<evidence type="ECO:0000256" key="1">
    <source>
        <dbReference type="ARBA" id="ARBA00004123"/>
    </source>
</evidence>
<proteinExistence type="inferred from homology"/>
<protein>
    <recommendedName>
        <fullName evidence="11">C2H2-type domain-containing protein</fullName>
    </recommendedName>
</protein>
<comment type="subcellular location">
    <subcellularLocation>
        <location evidence="1">Nucleus</location>
    </subcellularLocation>
</comment>
<feature type="compositionally biased region" description="Low complexity" evidence="10">
    <location>
        <begin position="728"/>
        <end position="768"/>
    </location>
</feature>